<evidence type="ECO:0000313" key="6">
    <source>
        <dbReference type="Proteomes" id="UP001172457"/>
    </source>
</evidence>
<dbReference type="InterPro" id="IPR004265">
    <property type="entry name" value="Dirigent"/>
</dbReference>
<keyword evidence="3 4" id="KW-0964">Secreted</keyword>
<feature type="chain" id="PRO_5041480971" description="Dirigent protein" evidence="4">
    <location>
        <begin position="21"/>
        <end position="379"/>
    </location>
</feature>
<evidence type="ECO:0000256" key="2">
    <source>
        <dbReference type="ARBA" id="ARBA00011738"/>
    </source>
</evidence>
<dbReference type="AlphaFoldDB" id="A0AA38WHY4"/>
<dbReference type="Pfam" id="PF03018">
    <property type="entry name" value="Dirigent"/>
    <property type="match status" value="2"/>
</dbReference>
<dbReference type="GO" id="GO:0048046">
    <property type="term" value="C:apoplast"/>
    <property type="evidence" value="ECO:0007669"/>
    <property type="project" value="UniProtKB-SubCell"/>
</dbReference>
<dbReference type="GO" id="GO:0009699">
    <property type="term" value="P:phenylpropanoid biosynthetic process"/>
    <property type="evidence" value="ECO:0007669"/>
    <property type="project" value="UniProtKB-ARBA"/>
</dbReference>
<evidence type="ECO:0000256" key="1">
    <source>
        <dbReference type="ARBA" id="ARBA00010746"/>
    </source>
</evidence>
<reference evidence="5" key="1">
    <citation type="submission" date="2023-03" db="EMBL/GenBank/DDBJ databases">
        <title>Chromosome-scale reference genome and RAD-based genetic map of yellow starthistle (Centaurea solstitialis) reveal putative structural variation and QTLs associated with invader traits.</title>
        <authorList>
            <person name="Reatini B."/>
            <person name="Cang F.A."/>
            <person name="Jiang Q."/>
            <person name="Mckibben M.T.W."/>
            <person name="Barker M.S."/>
            <person name="Rieseberg L.H."/>
            <person name="Dlugosch K.M."/>
        </authorList>
    </citation>
    <scope>NUCLEOTIDE SEQUENCE</scope>
    <source>
        <strain evidence="5">CAN-66</strain>
        <tissue evidence="5">Leaf</tissue>
    </source>
</reference>
<keyword evidence="4" id="KW-0732">Signal</keyword>
<keyword evidence="6" id="KW-1185">Reference proteome</keyword>
<dbReference type="PANTHER" id="PTHR21495">
    <property type="entry name" value="NUCLEOPORIN-RELATED"/>
    <property type="match status" value="1"/>
</dbReference>
<dbReference type="EMBL" id="JARYMX010000004">
    <property type="protein sequence ID" value="KAJ9550609.1"/>
    <property type="molecule type" value="Genomic_DNA"/>
</dbReference>
<evidence type="ECO:0000313" key="5">
    <source>
        <dbReference type="EMBL" id="KAJ9550609.1"/>
    </source>
</evidence>
<organism evidence="5 6">
    <name type="scientific">Centaurea solstitialis</name>
    <name type="common">yellow star-thistle</name>
    <dbReference type="NCBI Taxonomy" id="347529"/>
    <lineage>
        <taxon>Eukaryota</taxon>
        <taxon>Viridiplantae</taxon>
        <taxon>Streptophyta</taxon>
        <taxon>Embryophyta</taxon>
        <taxon>Tracheophyta</taxon>
        <taxon>Spermatophyta</taxon>
        <taxon>Magnoliopsida</taxon>
        <taxon>eudicotyledons</taxon>
        <taxon>Gunneridae</taxon>
        <taxon>Pentapetalae</taxon>
        <taxon>asterids</taxon>
        <taxon>campanulids</taxon>
        <taxon>Asterales</taxon>
        <taxon>Asteraceae</taxon>
        <taxon>Carduoideae</taxon>
        <taxon>Cardueae</taxon>
        <taxon>Centaureinae</taxon>
        <taxon>Centaurea</taxon>
    </lineage>
</organism>
<protein>
    <recommendedName>
        <fullName evidence="4">Dirigent protein</fullName>
    </recommendedName>
</protein>
<dbReference type="Proteomes" id="UP001172457">
    <property type="component" value="Chromosome 4"/>
</dbReference>
<dbReference type="Gene3D" id="2.40.480.10">
    <property type="entry name" value="Allene oxide cyclase-like"/>
    <property type="match status" value="2"/>
</dbReference>
<comment type="subcellular location">
    <subcellularLocation>
        <location evidence="4">Secreted</location>
        <location evidence="4">Extracellular space</location>
        <location evidence="4">Apoplast</location>
    </subcellularLocation>
</comment>
<proteinExistence type="inferred from homology"/>
<evidence type="ECO:0000256" key="3">
    <source>
        <dbReference type="ARBA" id="ARBA00022525"/>
    </source>
</evidence>
<dbReference type="InterPro" id="IPR044859">
    <property type="entry name" value="Allene_oxi_cyc_Dirigent"/>
</dbReference>
<comment type="similarity">
    <text evidence="1 4">Belongs to the plant dirigent protein family.</text>
</comment>
<sequence length="379" mass="41810">MVAPMVTTFFLLFLATRARGQTTDDVSWAKRVDTGSQVVTTMQFYFHDTLSGNNPSAIKVAGPQSSASSPGGFFGQLMMIDDPLTEGPDKKSKLIGHARGLYGQAAQNELGLIMILNYGFTDGMYKDSSFSLLSLNPAMQSVREMTIVGGTGLFRLARGYALAQTYWLDASTGDAIVGAKNKGSLIQILKMKIEGMILMLCTIFIVLPLAQSILEGPKEVKEWFKELPIKKEKVTKLHFYFHDTTTGPGQTAHQIAESNISSTTITQFGRTFMFDNPLTIKPDIRSKRIGKGQGFFGAASFEEPRFLMNLNFVFTQGRYNGSTLQFLGTNPILHRVREMSIVGGTGVFRLARGIATAQTYFLNDTSSIVEYNLVVIHYH</sequence>
<comment type="caution">
    <text evidence="5">The sequence shown here is derived from an EMBL/GenBank/DDBJ whole genome shotgun (WGS) entry which is preliminary data.</text>
</comment>
<evidence type="ECO:0000256" key="4">
    <source>
        <dbReference type="RuleBase" id="RU363099"/>
    </source>
</evidence>
<keyword evidence="4" id="KW-0052">Apoplast</keyword>
<gene>
    <name evidence="5" type="ORF">OSB04_014654</name>
</gene>
<comment type="function">
    <text evidence="4">Dirigent proteins impart stereoselectivity on the phenoxy radical-coupling reaction, yielding optically active lignans from two molecules of coniferyl alcohol in the biosynthesis of lignans, flavonolignans, and alkaloids and thus plays a central role in plant secondary metabolism.</text>
</comment>
<comment type="subunit">
    <text evidence="2 4">Homodimer.</text>
</comment>
<name>A0AA38WHY4_9ASTR</name>
<feature type="signal peptide" evidence="4">
    <location>
        <begin position="1"/>
        <end position="20"/>
    </location>
</feature>
<accession>A0AA38WHY4</accession>